<dbReference type="GO" id="GO:0009117">
    <property type="term" value="P:nucleotide metabolic process"/>
    <property type="evidence" value="ECO:0007669"/>
    <property type="project" value="TreeGrafter"/>
</dbReference>
<dbReference type="RefSeq" id="WP_090606760.1">
    <property type="nucleotide sequence ID" value="NZ_CTEE01000001.1"/>
</dbReference>
<feature type="active site" description="Tele-AMP-histidine intermediate" evidence="1">
    <location>
        <position position="104"/>
    </location>
</feature>
<evidence type="ECO:0000313" key="6">
    <source>
        <dbReference type="Proteomes" id="UP000199251"/>
    </source>
</evidence>
<dbReference type="PROSITE" id="PS51084">
    <property type="entry name" value="HIT_2"/>
    <property type="match status" value="1"/>
</dbReference>
<name>A0A0E4H1B4_MYCLN</name>
<keyword evidence="5" id="KW-0378">Hydrolase</keyword>
<dbReference type="EMBL" id="CTEE01000001">
    <property type="protein sequence ID" value="CQD20989.1"/>
    <property type="molecule type" value="Genomic_DNA"/>
</dbReference>
<feature type="domain" description="HIT" evidence="4">
    <location>
        <begin position="9"/>
        <end position="117"/>
    </location>
</feature>
<dbReference type="GO" id="GO:0016787">
    <property type="term" value="F:hydrolase activity"/>
    <property type="evidence" value="ECO:0007669"/>
    <property type="project" value="UniProtKB-KW"/>
</dbReference>
<dbReference type="InterPro" id="IPR001310">
    <property type="entry name" value="Histidine_triad_HIT"/>
</dbReference>
<accession>A0A0E4H1B4</accession>
<evidence type="ECO:0000256" key="3">
    <source>
        <dbReference type="PROSITE-ProRule" id="PRU00464"/>
    </source>
</evidence>
<organism evidence="5 6">
    <name type="scientific">Mycobacterium lentiflavum</name>
    <dbReference type="NCBI Taxonomy" id="141349"/>
    <lineage>
        <taxon>Bacteria</taxon>
        <taxon>Bacillati</taxon>
        <taxon>Actinomycetota</taxon>
        <taxon>Actinomycetes</taxon>
        <taxon>Mycobacteriales</taxon>
        <taxon>Mycobacteriaceae</taxon>
        <taxon>Mycobacterium</taxon>
        <taxon>Mycobacterium simiae complex</taxon>
    </lineage>
</organism>
<gene>
    <name evidence="5" type="ORF">BN1232_05110</name>
</gene>
<dbReference type="AlphaFoldDB" id="A0A0E4H1B4"/>
<protein>
    <submittedName>
        <fullName evidence="5">HIT family hydrolase, diadenosine tetraphosphate hydrolase</fullName>
    </submittedName>
</protein>
<dbReference type="STRING" id="141349.BN1232_05110"/>
<dbReference type="Pfam" id="PF01230">
    <property type="entry name" value="HIT"/>
    <property type="match status" value="1"/>
</dbReference>
<dbReference type="PANTHER" id="PTHR46648:SF1">
    <property type="entry name" value="ADENOSINE 5'-MONOPHOSPHORAMIDASE HNT1"/>
    <property type="match status" value="1"/>
</dbReference>
<proteinExistence type="predicted"/>
<feature type="short sequence motif" description="Histidine triad motif" evidence="2 3">
    <location>
        <begin position="102"/>
        <end position="106"/>
    </location>
</feature>
<dbReference type="Gene3D" id="3.30.428.10">
    <property type="entry name" value="HIT-like"/>
    <property type="match status" value="1"/>
</dbReference>
<dbReference type="PANTHER" id="PTHR46648">
    <property type="entry name" value="HIT FAMILY PROTEIN 1"/>
    <property type="match status" value="1"/>
</dbReference>
<sequence>MTAGNPDCPFCRIVREDDPNVREVYRDDQVVAFFPPEPATLGHTLVIPRNHIADIWALDRDTATHLTHVSLAISRAVRSALRPDGLNLIQSNGNAATQTVFHLHVHVVPRRFGDEMGHIWPPQTHYSEHQKDVAWEQLLRACKQIPAADD</sequence>
<dbReference type="SUPFAM" id="SSF54197">
    <property type="entry name" value="HIT-like"/>
    <property type="match status" value="1"/>
</dbReference>
<evidence type="ECO:0000313" key="5">
    <source>
        <dbReference type="EMBL" id="CQD20989.1"/>
    </source>
</evidence>
<dbReference type="InterPro" id="IPR011146">
    <property type="entry name" value="HIT-like"/>
</dbReference>
<dbReference type="Proteomes" id="UP000199251">
    <property type="component" value="Unassembled WGS sequence"/>
</dbReference>
<evidence type="ECO:0000259" key="4">
    <source>
        <dbReference type="PROSITE" id="PS51084"/>
    </source>
</evidence>
<reference evidence="5 6" key="1">
    <citation type="submission" date="2015-03" db="EMBL/GenBank/DDBJ databases">
        <authorList>
            <person name="Urmite Genomes"/>
        </authorList>
    </citation>
    <scope>NUCLEOTIDE SEQUENCE [LARGE SCALE GENOMIC DNA]</scope>
    <source>
        <strain evidence="5 6">CSUR P1491</strain>
    </source>
</reference>
<evidence type="ECO:0000256" key="1">
    <source>
        <dbReference type="PIRSR" id="PIRSR601310-1"/>
    </source>
</evidence>
<evidence type="ECO:0000256" key="2">
    <source>
        <dbReference type="PIRSR" id="PIRSR601310-3"/>
    </source>
</evidence>
<dbReference type="InterPro" id="IPR036265">
    <property type="entry name" value="HIT-like_sf"/>
</dbReference>
<dbReference type="OrthoDB" id="9784774at2"/>